<sequence length="176" mass="18109">MKNIIRLGFVLVVGGALSGCGERRVPVEGEVTLNGQPVARATVTFTSEDGSKVFSGLTDESGKFTLSGPAGPGAAPGSYKVTVVKYAPAVAAPINPAEESDPSKMSKDYVSQMKKFADMKKGGAAGPMPPMPGKAGGSGSAQSELPEVYARLETTPLRVTIPSSGPIKLELQKSAR</sequence>
<dbReference type="AlphaFoldDB" id="A0A7V8VHA5"/>
<dbReference type="SUPFAM" id="SSF49478">
    <property type="entry name" value="Cna protein B-type domain"/>
    <property type="match status" value="1"/>
</dbReference>
<evidence type="ECO:0000313" key="2">
    <source>
        <dbReference type="EMBL" id="MBA2227921.1"/>
    </source>
</evidence>
<keyword evidence="2" id="KW-0645">Protease</keyword>
<comment type="caution">
    <text evidence="2">The sequence shown here is derived from an EMBL/GenBank/DDBJ whole genome shotgun (WGS) entry which is preliminary data.</text>
</comment>
<name>A0A7V8VHA5_9BACT</name>
<dbReference type="Gene3D" id="2.60.40.1120">
    <property type="entry name" value="Carboxypeptidase-like, regulatory domain"/>
    <property type="match status" value="1"/>
</dbReference>
<gene>
    <name evidence="2" type="ORF">H0921_17310</name>
</gene>
<dbReference type="EMBL" id="JACEFB010000022">
    <property type="protein sequence ID" value="MBA2227921.1"/>
    <property type="molecule type" value="Genomic_DNA"/>
</dbReference>
<proteinExistence type="predicted"/>
<keyword evidence="2" id="KW-0378">Hydrolase</keyword>
<evidence type="ECO:0000313" key="3">
    <source>
        <dbReference type="Proteomes" id="UP000542342"/>
    </source>
</evidence>
<evidence type="ECO:0000256" key="1">
    <source>
        <dbReference type="SAM" id="MobiDB-lite"/>
    </source>
</evidence>
<feature type="region of interest" description="Disordered" evidence="1">
    <location>
        <begin position="120"/>
        <end position="143"/>
    </location>
</feature>
<dbReference type="Proteomes" id="UP000542342">
    <property type="component" value="Unassembled WGS sequence"/>
</dbReference>
<dbReference type="RefSeq" id="WP_194539784.1">
    <property type="nucleotide sequence ID" value="NZ_JACEFB010000022.1"/>
</dbReference>
<keyword evidence="3" id="KW-1185">Reference proteome</keyword>
<keyword evidence="2" id="KW-0121">Carboxypeptidase</keyword>
<accession>A0A7V8VHA5</accession>
<organism evidence="2 3">
    <name type="scientific">Thermogemmata fonticola</name>
    <dbReference type="NCBI Taxonomy" id="2755323"/>
    <lineage>
        <taxon>Bacteria</taxon>
        <taxon>Pseudomonadati</taxon>
        <taxon>Planctomycetota</taxon>
        <taxon>Planctomycetia</taxon>
        <taxon>Gemmatales</taxon>
        <taxon>Gemmataceae</taxon>
        <taxon>Thermogemmata</taxon>
    </lineage>
</organism>
<dbReference type="GO" id="GO:0004180">
    <property type="term" value="F:carboxypeptidase activity"/>
    <property type="evidence" value="ECO:0007669"/>
    <property type="project" value="UniProtKB-KW"/>
</dbReference>
<dbReference type="PROSITE" id="PS51257">
    <property type="entry name" value="PROKAR_LIPOPROTEIN"/>
    <property type="match status" value="1"/>
</dbReference>
<reference evidence="2 3" key="1">
    <citation type="submission" date="2020-07" db="EMBL/GenBank/DDBJ databases">
        <title>Thermogemmata thermophila gen. nov., sp. nov., a novel moderate thermophilic planctomycete from a Kamchatka hot spring.</title>
        <authorList>
            <person name="Elcheninov A.G."/>
            <person name="Podosokorskaya O.A."/>
            <person name="Kovaleva O.L."/>
            <person name="Novikov A."/>
            <person name="Bonch-Osmolovskaya E.A."/>
            <person name="Toshchakov S.V."/>
            <person name="Kublanov I.V."/>
        </authorList>
    </citation>
    <scope>NUCLEOTIDE SEQUENCE [LARGE SCALE GENOMIC DNA]</scope>
    <source>
        <strain evidence="2 3">2918</strain>
    </source>
</reference>
<protein>
    <submittedName>
        <fullName evidence="2">Carboxypeptidase regulatory-like domain-containing protein</fullName>
    </submittedName>
</protein>